<dbReference type="InParanoid" id="G7E6B3"/>
<feature type="signal peptide" evidence="1">
    <location>
        <begin position="1"/>
        <end position="18"/>
    </location>
</feature>
<organism evidence="2 3">
    <name type="scientific">Mixia osmundae (strain CBS 9802 / IAM 14324 / JCM 22182 / KY 12970)</name>
    <dbReference type="NCBI Taxonomy" id="764103"/>
    <lineage>
        <taxon>Eukaryota</taxon>
        <taxon>Fungi</taxon>
        <taxon>Dikarya</taxon>
        <taxon>Basidiomycota</taxon>
        <taxon>Pucciniomycotina</taxon>
        <taxon>Mixiomycetes</taxon>
        <taxon>Mixiales</taxon>
        <taxon>Mixiaceae</taxon>
        <taxon>Mixia</taxon>
    </lineage>
</organism>
<dbReference type="EMBL" id="BABT02000150">
    <property type="protein sequence ID" value="GAA98373.1"/>
    <property type="molecule type" value="Genomic_DNA"/>
</dbReference>
<evidence type="ECO:0000313" key="2">
    <source>
        <dbReference type="EMBL" id="GAA98373.1"/>
    </source>
</evidence>
<evidence type="ECO:0000313" key="3">
    <source>
        <dbReference type="Proteomes" id="UP000009131"/>
    </source>
</evidence>
<evidence type="ECO:0000256" key="1">
    <source>
        <dbReference type="SAM" id="SignalP"/>
    </source>
</evidence>
<comment type="caution">
    <text evidence="2">The sequence shown here is derived from an EMBL/GenBank/DDBJ whole genome shotgun (WGS) entry which is preliminary data.</text>
</comment>
<keyword evidence="3" id="KW-1185">Reference proteome</keyword>
<keyword evidence="1" id="KW-0732">Signal</keyword>
<sequence>MMLAYFLCALFSFLAVAASPDSVGQTHQLAERAGPIEILGFELGGPGQAVYFMKTLQIVYNPQTGLFEAGQLFDDDIYQQMDGRCKAHTQTGILWSTKDSKGNNVEIDFVLYHHVAVTDGFRVGEDSYDGLIYFNDSHIPIRITSSRGVVAGRHLFSLVNYGPGTW</sequence>
<reference evidence="2 3" key="1">
    <citation type="journal article" date="2011" name="J. Gen. Appl. Microbiol.">
        <title>Draft genome sequencing of the enigmatic basidiomycete Mixia osmundae.</title>
        <authorList>
            <person name="Nishida H."/>
            <person name="Nagatsuka Y."/>
            <person name="Sugiyama J."/>
        </authorList>
    </citation>
    <scope>NUCLEOTIDE SEQUENCE [LARGE SCALE GENOMIC DNA]</scope>
    <source>
        <strain evidence="3">CBS 9802 / IAM 14324 / JCM 22182 / KY 12970</strain>
    </source>
</reference>
<name>G7E6B3_MIXOS</name>
<feature type="chain" id="PRO_5003492770" evidence="1">
    <location>
        <begin position="19"/>
        <end position="166"/>
    </location>
</feature>
<proteinExistence type="predicted"/>
<dbReference type="HOGENOM" id="CLU_115039_0_0_1"/>
<protein>
    <submittedName>
        <fullName evidence="2">Uncharacterized protein</fullName>
    </submittedName>
</protein>
<reference evidence="2 3" key="2">
    <citation type="journal article" date="2012" name="Open Biol.">
        <title>Characteristics of nucleosomes and linker DNA regions on the genome of the basidiomycete Mixia osmundae revealed by mono- and dinucleosome mapping.</title>
        <authorList>
            <person name="Nishida H."/>
            <person name="Kondo S."/>
            <person name="Matsumoto T."/>
            <person name="Suzuki Y."/>
            <person name="Yoshikawa H."/>
            <person name="Taylor T.D."/>
            <person name="Sugiyama J."/>
        </authorList>
    </citation>
    <scope>NUCLEOTIDE SEQUENCE [LARGE SCALE GENOMIC DNA]</scope>
    <source>
        <strain evidence="3">CBS 9802 / IAM 14324 / JCM 22182 / KY 12970</strain>
    </source>
</reference>
<gene>
    <name evidence="2" type="primary">Mo05059</name>
    <name evidence="2" type="ORF">E5Q_05059</name>
</gene>
<dbReference type="AlphaFoldDB" id="G7E6B3"/>
<accession>G7E6B3</accession>
<dbReference type="Proteomes" id="UP000009131">
    <property type="component" value="Unassembled WGS sequence"/>
</dbReference>